<dbReference type="InterPro" id="IPR001851">
    <property type="entry name" value="ABC_transp_permease"/>
</dbReference>
<evidence type="ECO:0000256" key="4">
    <source>
        <dbReference type="ARBA" id="ARBA00022989"/>
    </source>
</evidence>
<feature type="transmembrane region" description="Helical" evidence="7">
    <location>
        <begin position="6"/>
        <end position="26"/>
    </location>
</feature>
<dbReference type="GO" id="GO:0005886">
    <property type="term" value="C:plasma membrane"/>
    <property type="evidence" value="ECO:0007669"/>
    <property type="project" value="UniProtKB-SubCell"/>
</dbReference>
<accession>A0A2V5K5L9</accession>
<dbReference type="Pfam" id="PF02653">
    <property type="entry name" value="BPD_transp_2"/>
    <property type="match status" value="1"/>
</dbReference>
<keyword evidence="3 7" id="KW-0812">Transmembrane</keyword>
<keyword evidence="2" id="KW-1003">Cell membrane</keyword>
<feature type="transmembrane region" description="Helical" evidence="7">
    <location>
        <begin position="267"/>
        <end position="284"/>
    </location>
</feature>
<feature type="compositionally biased region" description="Basic and acidic residues" evidence="6">
    <location>
        <begin position="300"/>
        <end position="322"/>
    </location>
</feature>
<evidence type="ECO:0000313" key="9">
    <source>
        <dbReference type="Proteomes" id="UP000247476"/>
    </source>
</evidence>
<protein>
    <submittedName>
        <fullName evidence="8">Branched-chain amino acid ABC transporter permease</fullName>
    </submittedName>
</protein>
<dbReference type="AlphaFoldDB" id="A0A2V5K5L9"/>
<feature type="transmembrane region" description="Helical" evidence="7">
    <location>
        <begin position="62"/>
        <end position="82"/>
    </location>
</feature>
<dbReference type="InterPro" id="IPR043428">
    <property type="entry name" value="LivM-like"/>
</dbReference>
<dbReference type="EMBL" id="QJVJ01000006">
    <property type="protein sequence ID" value="PYI54062.1"/>
    <property type="molecule type" value="Genomic_DNA"/>
</dbReference>
<evidence type="ECO:0000256" key="1">
    <source>
        <dbReference type="ARBA" id="ARBA00004651"/>
    </source>
</evidence>
<evidence type="ECO:0000256" key="7">
    <source>
        <dbReference type="SAM" id="Phobius"/>
    </source>
</evidence>
<evidence type="ECO:0000256" key="5">
    <source>
        <dbReference type="ARBA" id="ARBA00023136"/>
    </source>
</evidence>
<proteinExistence type="predicted"/>
<dbReference type="PANTHER" id="PTHR30482:SF10">
    <property type="entry name" value="HIGH-AFFINITY BRANCHED-CHAIN AMINO ACID TRANSPORT PROTEIN BRAE"/>
    <property type="match status" value="1"/>
</dbReference>
<dbReference type="GO" id="GO:0015658">
    <property type="term" value="F:branched-chain amino acid transmembrane transporter activity"/>
    <property type="evidence" value="ECO:0007669"/>
    <property type="project" value="InterPro"/>
</dbReference>
<dbReference type="CDD" id="cd06581">
    <property type="entry name" value="TM_PBP1_LivM_like"/>
    <property type="match status" value="1"/>
</dbReference>
<keyword evidence="5 7" id="KW-0472">Membrane</keyword>
<keyword evidence="9" id="KW-1185">Reference proteome</keyword>
<evidence type="ECO:0000256" key="6">
    <source>
        <dbReference type="SAM" id="MobiDB-lite"/>
    </source>
</evidence>
<evidence type="ECO:0000256" key="3">
    <source>
        <dbReference type="ARBA" id="ARBA00022692"/>
    </source>
</evidence>
<feature type="transmembrane region" description="Helical" evidence="7">
    <location>
        <begin position="135"/>
        <end position="152"/>
    </location>
</feature>
<feature type="region of interest" description="Disordered" evidence="6">
    <location>
        <begin position="299"/>
        <end position="322"/>
    </location>
</feature>
<reference evidence="8 9" key="1">
    <citation type="submission" date="2018-05" db="EMBL/GenBank/DDBJ databases">
        <title>Paenibacillus flagellatus sp. nov., isolated from selenium mineral soil.</title>
        <authorList>
            <person name="Dai X."/>
        </authorList>
    </citation>
    <scope>NUCLEOTIDE SEQUENCE [LARGE SCALE GENOMIC DNA]</scope>
    <source>
        <strain evidence="8 9">DXL2</strain>
    </source>
</reference>
<comment type="subcellular location">
    <subcellularLocation>
        <location evidence="1">Cell membrane</location>
        <topology evidence="1">Multi-pass membrane protein</topology>
    </subcellularLocation>
</comment>
<dbReference type="Proteomes" id="UP000247476">
    <property type="component" value="Unassembled WGS sequence"/>
</dbReference>
<name>A0A2V5K5L9_9BACL</name>
<evidence type="ECO:0000256" key="2">
    <source>
        <dbReference type="ARBA" id="ARBA00022475"/>
    </source>
</evidence>
<comment type="caution">
    <text evidence="8">The sequence shown here is derived from an EMBL/GenBank/DDBJ whole genome shotgun (WGS) entry which is preliminary data.</text>
</comment>
<feature type="transmembrane region" description="Helical" evidence="7">
    <location>
        <begin position="91"/>
        <end position="107"/>
    </location>
</feature>
<dbReference type="PANTHER" id="PTHR30482">
    <property type="entry name" value="HIGH-AFFINITY BRANCHED-CHAIN AMINO ACID TRANSPORT SYSTEM PERMEASE"/>
    <property type="match status" value="1"/>
</dbReference>
<feature type="transmembrane region" description="Helical" evidence="7">
    <location>
        <begin position="186"/>
        <end position="204"/>
    </location>
</feature>
<keyword evidence="4 7" id="KW-1133">Transmembrane helix</keyword>
<gene>
    <name evidence="8" type="ORF">DLM86_14630</name>
</gene>
<sequence>MDAFFNPYYVDIVVFLIIYMMLGLGLNLMTGYAGQVSLGHAAFFGIGAYSSAILSTKAGIDPWISMILAVVLTFLFSAVLGLPSLRVREDFLAITTLGLGLIIQSFFKNADITGGAYGIDSIPPLSLFGTKLDNTGVLVVVALALLASIYALRKMTRSRIGRAWMVIREDETVAKAMGIHTTYCKVLVFAIGGAYAGAAGALFAHKMSFIGAESFGFTVSATVLSMVVVGGLGSIRGTLFGVTLLYLLPELFRLFKIDGVDMKYIDMYKMMLYGLLMVVVMRYRPKGIFGKTGMKTKSCRAADEDRSADRETKGVKERVDPA</sequence>
<evidence type="ECO:0000313" key="8">
    <source>
        <dbReference type="EMBL" id="PYI54062.1"/>
    </source>
</evidence>
<organism evidence="8 9">
    <name type="scientific">Paenibacillus flagellatus</name>
    <dbReference type="NCBI Taxonomy" id="2211139"/>
    <lineage>
        <taxon>Bacteria</taxon>
        <taxon>Bacillati</taxon>
        <taxon>Bacillota</taxon>
        <taxon>Bacilli</taxon>
        <taxon>Bacillales</taxon>
        <taxon>Paenibacillaceae</taxon>
        <taxon>Paenibacillus</taxon>
    </lineage>
</organism>
<dbReference type="OrthoDB" id="9789927at2"/>